<dbReference type="Gene3D" id="2.60.40.1730">
    <property type="entry name" value="tricorn interacting facor f3 domain"/>
    <property type="match status" value="1"/>
</dbReference>
<dbReference type="InterPro" id="IPR042097">
    <property type="entry name" value="Aminopeptidase_N-like_N_sf"/>
</dbReference>
<evidence type="ECO:0000256" key="8">
    <source>
        <dbReference type="PIRSR" id="PIRSR634016-1"/>
    </source>
</evidence>
<dbReference type="GO" id="GO:0046872">
    <property type="term" value="F:metal ion binding"/>
    <property type="evidence" value="ECO:0007669"/>
    <property type="project" value="UniProtKB-KW"/>
</dbReference>
<dbReference type="GO" id="GO:0006508">
    <property type="term" value="P:proteolysis"/>
    <property type="evidence" value="ECO:0007669"/>
    <property type="project" value="UniProtKB-KW"/>
</dbReference>
<dbReference type="GO" id="GO:0008237">
    <property type="term" value="F:metallopeptidase activity"/>
    <property type="evidence" value="ECO:0007669"/>
    <property type="project" value="UniProtKB-KW"/>
</dbReference>
<evidence type="ECO:0000256" key="4">
    <source>
        <dbReference type="ARBA" id="ARBA00022723"/>
    </source>
</evidence>
<dbReference type="AlphaFoldDB" id="A0ABD2QGW6"/>
<feature type="non-terminal residue" evidence="13">
    <location>
        <position position="412"/>
    </location>
</feature>
<feature type="site" description="Transition state stabilizer" evidence="10">
    <location>
        <position position="395"/>
    </location>
</feature>
<dbReference type="SUPFAM" id="SSF63737">
    <property type="entry name" value="Leukotriene A4 hydrolase N-terminal domain"/>
    <property type="match status" value="1"/>
</dbReference>
<feature type="domain" description="Aminopeptidase N-like N-terminal" evidence="12">
    <location>
        <begin position="14"/>
        <end position="202"/>
    </location>
</feature>
<feature type="domain" description="Peptidase M1 membrane alanine aminopeptidase" evidence="11">
    <location>
        <begin position="237"/>
        <end position="412"/>
    </location>
</feature>
<protein>
    <recommendedName>
        <fullName evidence="15">Puromycin-sensitive aminopeptidase</fullName>
    </recommendedName>
</protein>
<reference evidence="13 14" key="1">
    <citation type="submission" date="2024-11" db="EMBL/GenBank/DDBJ databases">
        <title>Adaptive evolution of stress response genes in parasites aligns with host niche diversity.</title>
        <authorList>
            <person name="Hahn C."/>
            <person name="Resl P."/>
        </authorList>
    </citation>
    <scope>NUCLEOTIDE SEQUENCE [LARGE SCALE GENOMIC DNA]</scope>
    <source>
        <strain evidence="13">EGGRZ-B1_66</strain>
        <tissue evidence="13">Body</tissue>
    </source>
</reference>
<proteinExistence type="inferred from homology"/>
<dbReference type="Pfam" id="PF17900">
    <property type="entry name" value="Peptidase_M1_N"/>
    <property type="match status" value="1"/>
</dbReference>
<feature type="active site" description="Proton acceptor" evidence="8">
    <location>
        <position position="310"/>
    </location>
</feature>
<sequence length="412" mass="46848">MATTKFEKLPTSLKPILYDIELIPNPHTFQFDGQESIECQVEEQVDTVKLNVAEMQIFEATCDTQQAQITIDETNELAIFKFASPIQVGKAILQIKFRGNHTDSMKGFYRSSYTLPSGEKTWNLNTQFEASYARQAFPCFDEPDCKAQFRISLVVPDNKVALSNMPELERKPVERPATFPVEPKVDYVRVTFKTTPVMSTYILAMVVGDFECIEDEDENGIQLRVFAPPGKKQCCDYSMLIAKKSLPFYTKCFGVVYPLPKLDLIAIPDFSSGAMENWGLVTFREADLMVDSKESSLAQKRRVALVVAHELAHMWFGNLVTMKWWTHLWLNEGFATWMEYHCISHIAPEFDIWTTFTTDELSSAFALDGLRSSHPIEVEVGPPSEVDEIFDSISYAKGASIINMLYHWIGDD</sequence>
<comment type="caution">
    <text evidence="13">The sequence shown here is derived from an EMBL/GenBank/DDBJ whole genome shotgun (WGS) entry which is preliminary data.</text>
</comment>
<organism evidence="13 14">
    <name type="scientific">Cichlidogyrus casuarinus</name>
    <dbReference type="NCBI Taxonomy" id="1844966"/>
    <lineage>
        <taxon>Eukaryota</taxon>
        <taxon>Metazoa</taxon>
        <taxon>Spiralia</taxon>
        <taxon>Lophotrochozoa</taxon>
        <taxon>Platyhelminthes</taxon>
        <taxon>Monogenea</taxon>
        <taxon>Monopisthocotylea</taxon>
        <taxon>Dactylogyridea</taxon>
        <taxon>Ancyrocephalidae</taxon>
        <taxon>Cichlidogyrus</taxon>
    </lineage>
</organism>
<dbReference type="CDD" id="cd09601">
    <property type="entry name" value="M1_APN-Q_like"/>
    <property type="match status" value="1"/>
</dbReference>
<dbReference type="EMBL" id="JBJKFK010000204">
    <property type="protein sequence ID" value="KAL3318781.1"/>
    <property type="molecule type" value="Genomic_DNA"/>
</dbReference>
<dbReference type="FunFam" id="2.60.40.1730:FF:000002">
    <property type="entry name" value="Aminopeptidase"/>
    <property type="match status" value="1"/>
</dbReference>
<dbReference type="FunFam" id="1.10.390.10:FF:000001">
    <property type="entry name" value="Aminopeptidase"/>
    <property type="match status" value="1"/>
</dbReference>
<comment type="similarity">
    <text evidence="1">Belongs to the peptidase M1 family.</text>
</comment>
<evidence type="ECO:0000256" key="5">
    <source>
        <dbReference type="ARBA" id="ARBA00022801"/>
    </source>
</evidence>
<dbReference type="InterPro" id="IPR001930">
    <property type="entry name" value="Peptidase_M1"/>
</dbReference>
<dbReference type="InterPro" id="IPR045357">
    <property type="entry name" value="Aminopeptidase_N-like_N"/>
</dbReference>
<evidence type="ECO:0000256" key="9">
    <source>
        <dbReference type="PIRSR" id="PIRSR634016-3"/>
    </source>
</evidence>
<evidence type="ECO:0000256" key="7">
    <source>
        <dbReference type="ARBA" id="ARBA00023049"/>
    </source>
</evidence>
<dbReference type="InterPro" id="IPR034016">
    <property type="entry name" value="M1_APN-typ"/>
</dbReference>
<dbReference type="PANTHER" id="PTHR11533:SF174">
    <property type="entry name" value="PUROMYCIN-SENSITIVE AMINOPEPTIDASE-RELATED"/>
    <property type="match status" value="1"/>
</dbReference>
<dbReference type="Proteomes" id="UP001626550">
    <property type="component" value="Unassembled WGS sequence"/>
</dbReference>
<evidence type="ECO:0008006" key="15">
    <source>
        <dbReference type="Google" id="ProtNLM"/>
    </source>
</evidence>
<evidence type="ECO:0000259" key="11">
    <source>
        <dbReference type="Pfam" id="PF01433"/>
    </source>
</evidence>
<dbReference type="InterPro" id="IPR014782">
    <property type="entry name" value="Peptidase_M1_dom"/>
</dbReference>
<gene>
    <name evidence="13" type="ORF">Ciccas_002565</name>
</gene>
<dbReference type="GO" id="GO:0004177">
    <property type="term" value="F:aminopeptidase activity"/>
    <property type="evidence" value="ECO:0007669"/>
    <property type="project" value="UniProtKB-KW"/>
</dbReference>
<evidence type="ECO:0000256" key="6">
    <source>
        <dbReference type="ARBA" id="ARBA00022833"/>
    </source>
</evidence>
<comment type="cofactor">
    <cofactor evidence="9">
        <name>Zn(2+)</name>
        <dbReference type="ChEBI" id="CHEBI:29105"/>
    </cofactor>
    <text evidence="9">Binds 1 zinc ion per subunit.</text>
</comment>
<dbReference type="SUPFAM" id="SSF55486">
    <property type="entry name" value="Metalloproteases ('zincins'), catalytic domain"/>
    <property type="match status" value="1"/>
</dbReference>
<evidence type="ECO:0000256" key="2">
    <source>
        <dbReference type="ARBA" id="ARBA00022438"/>
    </source>
</evidence>
<keyword evidence="14" id="KW-1185">Reference proteome</keyword>
<keyword evidence="2" id="KW-0031">Aminopeptidase</keyword>
<feature type="binding site" evidence="9">
    <location>
        <position position="313"/>
    </location>
    <ligand>
        <name>Zn(2+)</name>
        <dbReference type="ChEBI" id="CHEBI:29105"/>
        <note>catalytic</note>
    </ligand>
</feature>
<keyword evidence="6 9" id="KW-0862">Zinc</keyword>
<evidence type="ECO:0000256" key="1">
    <source>
        <dbReference type="ARBA" id="ARBA00010136"/>
    </source>
</evidence>
<evidence type="ECO:0000259" key="12">
    <source>
        <dbReference type="Pfam" id="PF17900"/>
    </source>
</evidence>
<keyword evidence="3" id="KW-0645">Protease</keyword>
<name>A0ABD2QGW6_9PLAT</name>
<keyword evidence="7" id="KW-0482">Metalloprotease</keyword>
<keyword evidence="4 9" id="KW-0479">Metal-binding</keyword>
<evidence type="ECO:0000313" key="14">
    <source>
        <dbReference type="Proteomes" id="UP001626550"/>
    </source>
</evidence>
<dbReference type="InterPro" id="IPR027268">
    <property type="entry name" value="Peptidase_M4/M1_CTD_sf"/>
</dbReference>
<dbReference type="Pfam" id="PF01433">
    <property type="entry name" value="Peptidase_M1"/>
    <property type="match status" value="1"/>
</dbReference>
<accession>A0ABD2QGW6</accession>
<dbReference type="Gene3D" id="1.10.390.10">
    <property type="entry name" value="Neutral Protease Domain 2"/>
    <property type="match status" value="1"/>
</dbReference>
<feature type="binding site" evidence="9">
    <location>
        <position position="309"/>
    </location>
    <ligand>
        <name>Zn(2+)</name>
        <dbReference type="ChEBI" id="CHEBI:29105"/>
        <note>catalytic</note>
    </ligand>
</feature>
<dbReference type="InterPro" id="IPR050344">
    <property type="entry name" value="Peptidase_M1_aminopeptidases"/>
</dbReference>
<feature type="binding site" evidence="9">
    <location>
        <position position="332"/>
    </location>
    <ligand>
        <name>Zn(2+)</name>
        <dbReference type="ChEBI" id="CHEBI:29105"/>
        <note>catalytic</note>
    </ligand>
</feature>
<evidence type="ECO:0000256" key="10">
    <source>
        <dbReference type="PIRSR" id="PIRSR634016-4"/>
    </source>
</evidence>
<evidence type="ECO:0000313" key="13">
    <source>
        <dbReference type="EMBL" id="KAL3318781.1"/>
    </source>
</evidence>
<dbReference type="PANTHER" id="PTHR11533">
    <property type="entry name" value="PROTEASE M1 ZINC METALLOPROTEASE"/>
    <property type="match status" value="1"/>
</dbReference>
<evidence type="ECO:0000256" key="3">
    <source>
        <dbReference type="ARBA" id="ARBA00022670"/>
    </source>
</evidence>
<keyword evidence="5" id="KW-0378">Hydrolase</keyword>
<dbReference type="PRINTS" id="PR00756">
    <property type="entry name" value="ALADIPTASE"/>
</dbReference>